<dbReference type="RefSeq" id="WP_223281863.1">
    <property type="nucleotide sequence ID" value="NZ_CAWPOC010000051.1"/>
</dbReference>
<dbReference type="GeneID" id="88857060"/>
<evidence type="ECO:0000313" key="2">
    <source>
        <dbReference type="Proteomes" id="UP001300348"/>
    </source>
</evidence>
<dbReference type="Proteomes" id="UP001300348">
    <property type="component" value="Chromosome"/>
</dbReference>
<organism evidence="1 2">
    <name type="scientific">Xenorhabdus griffiniae</name>
    <dbReference type="NCBI Taxonomy" id="351672"/>
    <lineage>
        <taxon>Bacteria</taxon>
        <taxon>Pseudomonadati</taxon>
        <taxon>Pseudomonadota</taxon>
        <taxon>Gammaproteobacteria</taxon>
        <taxon>Enterobacterales</taxon>
        <taxon>Morganellaceae</taxon>
        <taxon>Xenorhabdus</taxon>
    </lineage>
</organism>
<name>A0ABY9XFD7_9GAMM</name>
<dbReference type="EMBL" id="CP133647">
    <property type="protein sequence ID" value="WNH01280.1"/>
    <property type="molecule type" value="Genomic_DNA"/>
</dbReference>
<evidence type="ECO:0008006" key="3">
    <source>
        <dbReference type="Google" id="ProtNLM"/>
    </source>
</evidence>
<protein>
    <recommendedName>
        <fullName evidence="3">Acetyltransferase</fullName>
    </recommendedName>
</protein>
<dbReference type="Gene3D" id="3.40.630.30">
    <property type="match status" value="1"/>
</dbReference>
<proteinExistence type="predicted"/>
<keyword evidence="2" id="KW-1185">Reference proteome</keyword>
<gene>
    <name evidence="1" type="ORF">QL112_015845</name>
</gene>
<evidence type="ECO:0000313" key="1">
    <source>
        <dbReference type="EMBL" id="WNH01280.1"/>
    </source>
</evidence>
<accession>A0ABY9XFD7</accession>
<reference evidence="1 2" key="1">
    <citation type="journal article" date="2023" name="Access Microbiol">
        <title>The genome of a steinernematid-associated Pseudomonas piscis bacterium encodes the biosynthesis of insect toxins.</title>
        <authorList>
            <person name="Awori R.M."/>
            <person name="Hendre P."/>
            <person name="Amugune N.O."/>
        </authorList>
    </citation>
    <scope>NUCLEOTIDE SEQUENCE [LARGE SCALE GENOMIC DNA]</scope>
    <source>
        <strain evidence="1 2">97</strain>
    </source>
</reference>
<sequence length="100" mass="11185">MLKSNLTFSPVPTFTIMQLDSINTRRDELIHSLHNCVESNASIGFIAPLEENEAEQYWQDVEADLISSHRVLLVALEGENIAGSVQLPSARKRMDCTVPM</sequence>